<keyword evidence="1" id="KW-0812">Transmembrane</keyword>
<feature type="transmembrane region" description="Helical" evidence="1">
    <location>
        <begin position="214"/>
        <end position="238"/>
    </location>
</feature>
<accession>A0ABZ3CG34</accession>
<name>A0ABZ3CG34_9STAP</name>
<proteinExistence type="predicted"/>
<dbReference type="PANTHER" id="PTHR36434:SF1">
    <property type="entry name" value="MEMBRANE PROTEASE YUGP-RELATED"/>
    <property type="match status" value="1"/>
</dbReference>
<keyword evidence="1" id="KW-0472">Membrane</keyword>
<evidence type="ECO:0000313" key="3">
    <source>
        <dbReference type="Proteomes" id="UP001455384"/>
    </source>
</evidence>
<dbReference type="EMBL" id="CP138333">
    <property type="protein sequence ID" value="WZX28445.1"/>
    <property type="molecule type" value="Genomic_DNA"/>
</dbReference>
<gene>
    <name evidence="2" type="ORF">RQP18_07025</name>
</gene>
<dbReference type="InterPro" id="IPR007395">
    <property type="entry name" value="Zn_peptidase_2"/>
</dbReference>
<reference evidence="3" key="1">
    <citation type="submission" date="2023-10" db="EMBL/GenBank/DDBJ databases">
        <title>Genome analysis and identification of Salinococcus sp. Bachu38 nov., a PGPR from the rhizosphere of Tamarix.</title>
        <authorList>
            <person name="Liang Z."/>
            <person name="Zhang X."/>
            <person name="Jia J."/>
            <person name="Chen X."/>
            <person name="Wang Y."/>
            <person name="Wang Q."/>
            <person name="Wang R."/>
        </authorList>
    </citation>
    <scope>NUCLEOTIDE SEQUENCE [LARGE SCALE GENOMIC DNA]</scope>
    <source>
        <strain evidence="3">Bachu38</strain>
    </source>
</reference>
<dbReference type="PANTHER" id="PTHR36434">
    <property type="entry name" value="MEMBRANE PROTEASE YUGP-RELATED"/>
    <property type="match status" value="1"/>
</dbReference>
<protein>
    <submittedName>
        <fullName evidence="2">Zinc metallopeptidase</fullName>
    </submittedName>
</protein>
<feature type="transmembrane region" description="Helical" evidence="1">
    <location>
        <begin position="164"/>
        <end position="185"/>
    </location>
</feature>
<sequence>MKYEKLLEVGIHVYIILYFVILMVVPMLAQMNVKSTFNKYSKVRSTSGLTGREVAEEILRENGIYDVSVERGKGFLSDYYDPKNKKLVLSPHNYDTPSVAGTAVAAHEVGHAIQHATGYAFLNFRSALFPLAQLGSNFSYFLIIAGMLITYAQSNAGGGLGDMLLWGGIALMAFAVLFQIVTLPVEFDASKRAMNQIESLNIVNEKEYRHAKKVLNAAAMTYVAATAVAVAELVRFILIARSGN</sequence>
<organism evidence="2 3">
    <name type="scientific">Salinicoccus bachuensis</name>
    <dbReference type="NCBI Taxonomy" id="3136731"/>
    <lineage>
        <taxon>Bacteria</taxon>
        <taxon>Bacillati</taxon>
        <taxon>Bacillota</taxon>
        <taxon>Bacilli</taxon>
        <taxon>Bacillales</taxon>
        <taxon>Staphylococcaceae</taxon>
        <taxon>Salinicoccus</taxon>
    </lineage>
</organism>
<evidence type="ECO:0000256" key="1">
    <source>
        <dbReference type="SAM" id="Phobius"/>
    </source>
</evidence>
<dbReference type="RefSeq" id="WP_342387038.1">
    <property type="nucleotide sequence ID" value="NZ_CP138333.2"/>
</dbReference>
<keyword evidence="1" id="KW-1133">Transmembrane helix</keyword>
<keyword evidence="3" id="KW-1185">Reference proteome</keyword>
<feature type="transmembrane region" description="Helical" evidence="1">
    <location>
        <begin position="12"/>
        <end position="29"/>
    </location>
</feature>
<evidence type="ECO:0000313" key="2">
    <source>
        <dbReference type="EMBL" id="WZX28445.1"/>
    </source>
</evidence>
<feature type="transmembrane region" description="Helical" evidence="1">
    <location>
        <begin position="134"/>
        <end position="152"/>
    </location>
</feature>
<dbReference type="Proteomes" id="UP001455384">
    <property type="component" value="Chromosome"/>
</dbReference>
<dbReference type="Pfam" id="PF04298">
    <property type="entry name" value="Zn_peptidase_2"/>
    <property type="match status" value="1"/>
</dbReference>